<keyword evidence="5 7" id="KW-0658">Purine biosynthesis</keyword>
<feature type="active site" description="Nucleophile" evidence="7 9">
    <location>
        <position position="6"/>
    </location>
</feature>
<comment type="pathway">
    <text evidence="1 7 8">Purine metabolism; IMP biosynthesis via de novo pathway; N(1)-(5-phospho-D-ribosyl)glycinamide from 5-phospho-alpha-D-ribose 1-diphosphate: step 1/2.</text>
</comment>
<dbReference type="SUPFAM" id="SSF53271">
    <property type="entry name" value="PRTase-like"/>
    <property type="match status" value="1"/>
</dbReference>
<organism evidence="13 14">
    <name type="scientific">Acidianus sulfidivorans JP7</name>
    <dbReference type="NCBI Taxonomy" id="619593"/>
    <lineage>
        <taxon>Archaea</taxon>
        <taxon>Thermoproteota</taxon>
        <taxon>Thermoprotei</taxon>
        <taxon>Sulfolobales</taxon>
        <taxon>Sulfolobaceae</taxon>
        <taxon>Acidianus</taxon>
    </lineage>
</organism>
<dbReference type="AlphaFoldDB" id="A0A2U9INH7"/>
<keyword evidence="7 11" id="KW-0411">Iron-sulfur</keyword>
<dbReference type="GeneID" id="36837969"/>
<keyword evidence="14" id="KW-1185">Reference proteome</keyword>
<feature type="binding site" evidence="7 11">
    <location>
        <position position="424"/>
    </location>
    <ligand>
        <name>[4Fe-4S] cluster</name>
        <dbReference type="ChEBI" id="CHEBI:49883"/>
    </ligand>
</feature>
<feature type="binding site" evidence="7 11">
    <location>
        <position position="421"/>
    </location>
    <ligand>
        <name>[4Fe-4S] cluster</name>
        <dbReference type="ChEBI" id="CHEBI:49883"/>
    </ligand>
</feature>
<reference evidence="13 14" key="1">
    <citation type="submission" date="2018-05" db="EMBL/GenBank/DDBJ databases">
        <title>Complete Genome Sequences of Extremely Thermoacidophilic, Metal-Mobilizing Type-Strain Members of the Archaeal Family Sulfolobaceae: Acidianus brierleyi DSM-1651T, Acidianus sulfidivorans DSM-18786T, Metallosphaera hakonensis DSM-7519T, and Metallosphaera prunae DSM-10039T.</title>
        <authorList>
            <person name="Counts J.A."/>
            <person name="Kelly R.M."/>
        </authorList>
    </citation>
    <scope>NUCLEOTIDE SEQUENCE [LARGE SCALE GENOMIC DNA]</scope>
    <source>
        <strain evidence="13 14">JP7</strain>
    </source>
</reference>
<dbReference type="HAMAP" id="MF_01931">
    <property type="entry name" value="PurF"/>
    <property type="match status" value="1"/>
</dbReference>
<evidence type="ECO:0000256" key="7">
    <source>
        <dbReference type="HAMAP-Rule" id="MF_01931"/>
    </source>
</evidence>
<dbReference type="GO" id="GO:0000287">
    <property type="term" value="F:magnesium ion binding"/>
    <property type="evidence" value="ECO:0007669"/>
    <property type="project" value="UniProtKB-UniRule"/>
</dbReference>
<evidence type="ECO:0000256" key="4">
    <source>
        <dbReference type="ARBA" id="ARBA00022679"/>
    </source>
</evidence>
<gene>
    <name evidence="7 13" type="primary">purF</name>
    <name evidence="13" type="ORF">DFR86_08330</name>
</gene>
<keyword evidence="7 10" id="KW-0460">Magnesium</keyword>
<dbReference type="OrthoDB" id="5976at2157"/>
<keyword evidence="3 7" id="KW-0328">Glycosyltransferase</keyword>
<comment type="cofactor">
    <cofactor evidence="7 11">
        <name>[4Fe-4S] cluster</name>
        <dbReference type="ChEBI" id="CHEBI:49883"/>
    </cofactor>
    <text evidence="7 11">Binds 1 [4Fe-4S] cluster per subunit.</text>
</comment>
<dbReference type="Pfam" id="PF00156">
    <property type="entry name" value="Pribosyltran"/>
    <property type="match status" value="1"/>
</dbReference>
<dbReference type="KEGG" id="asul:DFR86_08330"/>
<dbReference type="Pfam" id="PF13522">
    <property type="entry name" value="GATase_6"/>
    <property type="match status" value="1"/>
</dbReference>
<comment type="catalytic activity">
    <reaction evidence="7 8">
        <text>5-phospho-beta-D-ribosylamine + L-glutamate + diphosphate = 5-phospho-alpha-D-ribose 1-diphosphate + L-glutamine + H2O</text>
        <dbReference type="Rhea" id="RHEA:14905"/>
        <dbReference type="ChEBI" id="CHEBI:15377"/>
        <dbReference type="ChEBI" id="CHEBI:29985"/>
        <dbReference type="ChEBI" id="CHEBI:33019"/>
        <dbReference type="ChEBI" id="CHEBI:58017"/>
        <dbReference type="ChEBI" id="CHEBI:58359"/>
        <dbReference type="ChEBI" id="CHEBI:58681"/>
        <dbReference type="EC" id="2.4.2.14"/>
    </reaction>
</comment>
<dbReference type="InterPro" id="IPR029057">
    <property type="entry name" value="PRTase-like"/>
</dbReference>
<dbReference type="CDD" id="cd06223">
    <property type="entry name" value="PRTases_typeI"/>
    <property type="match status" value="1"/>
</dbReference>
<dbReference type="NCBIfam" id="TIGR01134">
    <property type="entry name" value="purF"/>
    <property type="match status" value="1"/>
</dbReference>
<dbReference type="InterPro" id="IPR029055">
    <property type="entry name" value="Ntn_hydrolases_N"/>
</dbReference>
<evidence type="ECO:0000256" key="3">
    <source>
        <dbReference type="ARBA" id="ARBA00022676"/>
    </source>
</evidence>
<evidence type="ECO:0000259" key="12">
    <source>
        <dbReference type="PROSITE" id="PS51278"/>
    </source>
</evidence>
<dbReference type="GO" id="GO:0009113">
    <property type="term" value="P:purine nucleobase biosynthetic process"/>
    <property type="evidence" value="ECO:0007669"/>
    <property type="project" value="UniProtKB-UniRule"/>
</dbReference>
<comment type="function">
    <text evidence="7">Catalyzes the formation of phosphoribosylamine from phosphoribosylpyrophosphate (PRPP) and glutamine.</text>
</comment>
<feature type="binding site" evidence="7 10">
    <location>
        <position position="273"/>
    </location>
    <ligand>
        <name>Mg(2+)</name>
        <dbReference type="ChEBI" id="CHEBI:18420"/>
    </ligand>
</feature>
<evidence type="ECO:0000256" key="5">
    <source>
        <dbReference type="ARBA" id="ARBA00022755"/>
    </source>
</evidence>
<keyword evidence="7 11" id="KW-0408">Iron</keyword>
<evidence type="ECO:0000256" key="2">
    <source>
        <dbReference type="ARBA" id="ARBA00010138"/>
    </source>
</evidence>
<dbReference type="SUPFAM" id="SSF56235">
    <property type="entry name" value="N-terminal nucleophile aminohydrolases (Ntn hydrolases)"/>
    <property type="match status" value="1"/>
</dbReference>
<evidence type="ECO:0000313" key="14">
    <source>
        <dbReference type="Proteomes" id="UP000248410"/>
    </source>
</evidence>
<evidence type="ECO:0000256" key="11">
    <source>
        <dbReference type="PIRSR" id="PIRSR000485-3"/>
    </source>
</evidence>
<evidence type="ECO:0000256" key="6">
    <source>
        <dbReference type="ARBA" id="ARBA00022962"/>
    </source>
</evidence>
<proteinExistence type="inferred from homology"/>
<name>A0A2U9INH7_9CREN</name>
<keyword evidence="4 7" id="KW-0808">Transferase</keyword>
<accession>A0A2U9INH7</accession>
<feature type="domain" description="Glutamine amidotransferase type-2" evidence="12">
    <location>
        <begin position="6"/>
        <end position="210"/>
    </location>
</feature>
<dbReference type="InterPro" id="IPR017932">
    <property type="entry name" value="GATase_2_dom"/>
</dbReference>
<keyword evidence="7" id="KW-0004">4Fe-4S</keyword>
<dbReference type="GO" id="GO:0006189">
    <property type="term" value="P:'de novo' IMP biosynthetic process"/>
    <property type="evidence" value="ECO:0007669"/>
    <property type="project" value="UniProtKB-UniRule"/>
</dbReference>
<dbReference type="InterPro" id="IPR005854">
    <property type="entry name" value="PurF"/>
</dbReference>
<sequence length="447" mass="50037">MLKDHCGIFATIGENSVKYTYEGLKLLQHRGQDSAGISYIDNGIKTEKGLGLVEDALRDDIVEIRSMYSIGHVRYSTTGKVTLDEAQPLSNSKISIAFNGTITNYYEFGEFKTDTEFILNFLYKEIENGADIVSAIKHFIDIADGGYSMLVMDDQNRIIAVRDPKGFRPLTLGKIGKNIVFSSEDSAIKQLGGNVIKDVRPGEIILVNPDGSIYSERVPTNGTYTCSFEYIYFSRADSKIDGISVYLSRIKLGEILAKNHPAKGDVVVPVPDSSRPIAIGFSRTSGIPLEEGLIRTIVSKRSFIMPSNDKRKSVLEEKFGIVDDIIKGKRIILIDDSIVRGNTMRRLIKLLRQDGAAEIHIRIGSPMIRYPCYMGIDFPSRKELLANDKNEEEIARYLGADSVEYLTVDEMKNAIGRQDLCVACFSGIYPLKGKYNYEQLEKIFKRE</sequence>
<dbReference type="UniPathway" id="UPA00074">
    <property type="reaction ID" value="UER00124"/>
</dbReference>
<dbReference type="RefSeq" id="WP_110380447.1">
    <property type="nucleotide sequence ID" value="NZ_CP029288.2"/>
</dbReference>
<evidence type="ECO:0000313" key="13">
    <source>
        <dbReference type="EMBL" id="AWR97557.1"/>
    </source>
</evidence>
<dbReference type="InterPro" id="IPR000836">
    <property type="entry name" value="PRTase_dom"/>
</dbReference>
<feature type="binding site" evidence="7 10">
    <location>
        <position position="336"/>
    </location>
    <ligand>
        <name>Mg(2+)</name>
        <dbReference type="ChEBI" id="CHEBI:18420"/>
    </ligand>
</feature>
<dbReference type="PIRSF" id="PIRSF000485">
    <property type="entry name" value="Amd_phspho_trans"/>
    <property type="match status" value="1"/>
</dbReference>
<evidence type="ECO:0000256" key="8">
    <source>
        <dbReference type="PIRNR" id="PIRNR000485"/>
    </source>
</evidence>
<dbReference type="PROSITE" id="PS51278">
    <property type="entry name" value="GATASE_TYPE_2"/>
    <property type="match status" value="1"/>
</dbReference>
<dbReference type="Gene3D" id="3.40.50.2020">
    <property type="match status" value="1"/>
</dbReference>
<evidence type="ECO:0000256" key="1">
    <source>
        <dbReference type="ARBA" id="ARBA00005209"/>
    </source>
</evidence>
<evidence type="ECO:0000256" key="9">
    <source>
        <dbReference type="PIRSR" id="PIRSR000485-1"/>
    </source>
</evidence>
<feature type="binding site" evidence="7 10">
    <location>
        <position position="335"/>
    </location>
    <ligand>
        <name>Mg(2+)</name>
        <dbReference type="ChEBI" id="CHEBI:18420"/>
    </ligand>
</feature>
<feature type="binding site" evidence="7 11">
    <location>
        <position position="226"/>
    </location>
    <ligand>
        <name>[4Fe-4S] cluster</name>
        <dbReference type="ChEBI" id="CHEBI:49883"/>
    </ligand>
</feature>
<dbReference type="EMBL" id="CP029288">
    <property type="protein sequence ID" value="AWR97557.1"/>
    <property type="molecule type" value="Genomic_DNA"/>
</dbReference>
<dbReference type="GO" id="GO:0004044">
    <property type="term" value="F:amidophosphoribosyltransferase activity"/>
    <property type="evidence" value="ECO:0007669"/>
    <property type="project" value="UniProtKB-UniRule"/>
</dbReference>
<comment type="cofactor">
    <cofactor evidence="7 10">
        <name>Mg(2+)</name>
        <dbReference type="ChEBI" id="CHEBI:18420"/>
    </cofactor>
    <text evidence="7 10">Binds 1 Mg(2+) ion per subunit.</text>
</comment>
<dbReference type="PANTHER" id="PTHR11907">
    <property type="entry name" value="AMIDOPHOSPHORIBOSYLTRANSFERASE"/>
    <property type="match status" value="1"/>
</dbReference>
<feature type="binding site" evidence="7 11">
    <location>
        <position position="372"/>
    </location>
    <ligand>
        <name>[4Fe-4S] cluster</name>
        <dbReference type="ChEBI" id="CHEBI:49883"/>
    </ligand>
</feature>
<dbReference type="EC" id="2.4.2.14" evidence="7"/>
<dbReference type="Proteomes" id="UP000248410">
    <property type="component" value="Chromosome"/>
</dbReference>
<keyword evidence="6 7" id="KW-0315">Glutamine amidotransferase</keyword>
<dbReference type="GO" id="GO:0051539">
    <property type="term" value="F:4 iron, 4 sulfur cluster binding"/>
    <property type="evidence" value="ECO:0007669"/>
    <property type="project" value="UniProtKB-KW"/>
</dbReference>
<protein>
    <recommendedName>
        <fullName evidence="7">Amidophosphoribosyltransferase</fullName>
        <shortName evidence="7">ATase</shortName>
        <ecNumber evidence="7">2.4.2.14</ecNumber>
    </recommendedName>
    <alternativeName>
        <fullName evidence="7">Glutamine phosphoribosylpyrophosphate amidotransferase</fullName>
        <shortName evidence="7">GPATase</shortName>
    </alternativeName>
</protein>
<dbReference type="Gene3D" id="3.60.20.10">
    <property type="entry name" value="Glutamine Phosphoribosylpyrophosphate, subunit 1, domain 1"/>
    <property type="match status" value="1"/>
</dbReference>
<comment type="similarity">
    <text evidence="2 7 8">In the C-terminal section; belongs to the purine/pyrimidine phosphoribosyltransferase family.</text>
</comment>
<keyword evidence="7 10" id="KW-0479">Metal-binding</keyword>
<evidence type="ECO:0000256" key="10">
    <source>
        <dbReference type="PIRSR" id="PIRSR000485-2"/>
    </source>
</evidence>